<organism evidence="2 3">
    <name type="scientific">Rhodoplanes roseus</name>
    <dbReference type="NCBI Taxonomy" id="29409"/>
    <lineage>
        <taxon>Bacteria</taxon>
        <taxon>Pseudomonadati</taxon>
        <taxon>Pseudomonadota</taxon>
        <taxon>Alphaproteobacteria</taxon>
        <taxon>Hyphomicrobiales</taxon>
        <taxon>Nitrobacteraceae</taxon>
        <taxon>Rhodoplanes</taxon>
    </lineage>
</organism>
<dbReference type="EMBL" id="NPEX01000058">
    <property type="protein sequence ID" value="RAI44106.1"/>
    <property type="molecule type" value="Genomic_DNA"/>
</dbReference>
<accession>A0A327L0W4</accession>
<evidence type="ECO:0000313" key="3">
    <source>
        <dbReference type="Proteomes" id="UP000249130"/>
    </source>
</evidence>
<proteinExistence type="predicted"/>
<reference evidence="2 3" key="1">
    <citation type="submission" date="2017-07" db="EMBL/GenBank/DDBJ databases">
        <title>Draft Genome Sequences of Select Purple Nonsulfur Bacteria.</title>
        <authorList>
            <person name="Lasarre B."/>
            <person name="Mckinlay J.B."/>
        </authorList>
    </citation>
    <scope>NUCLEOTIDE SEQUENCE [LARGE SCALE GENOMIC DNA]</scope>
    <source>
        <strain evidence="2 3">DSM 5909</strain>
    </source>
</reference>
<gene>
    <name evidence="2" type="ORF">CH341_10990</name>
</gene>
<dbReference type="Proteomes" id="UP000249130">
    <property type="component" value="Unassembled WGS sequence"/>
</dbReference>
<dbReference type="OrthoDB" id="7032238at2"/>
<feature type="transmembrane region" description="Helical" evidence="1">
    <location>
        <begin position="57"/>
        <end position="82"/>
    </location>
</feature>
<keyword evidence="1" id="KW-0472">Membrane</keyword>
<keyword evidence="3" id="KW-1185">Reference proteome</keyword>
<keyword evidence="1" id="KW-1133">Transmembrane helix</keyword>
<protein>
    <submittedName>
        <fullName evidence="2">Uncharacterized protein</fullName>
    </submittedName>
</protein>
<comment type="caution">
    <text evidence="2">The sequence shown here is derived from an EMBL/GenBank/DDBJ whole genome shotgun (WGS) entry which is preliminary data.</text>
</comment>
<keyword evidence="1" id="KW-0812">Transmembrane</keyword>
<feature type="transmembrane region" description="Helical" evidence="1">
    <location>
        <begin position="102"/>
        <end position="121"/>
    </location>
</feature>
<name>A0A327L0W4_9BRAD</name>
<feature type="transmembrane region" description="Helical" evidence="1">
    <location>
        <begin position="20"/>
        <end position="45"/>
    </location>
</feature>
<evidence type="ECO:0000313" key="2">
    <source>
        <dbReference type="EMBL" id="RAI44106.1"/>
    </source>
</evidence>
<dbReference type="AlphaFoldDB" id="A0A327L0W4"/>
<sequence length="286" mass="29167">MSEPGASTRAAGFSPQWGPIVAGALAAAALALVLHAFAAAVGLSISSTAPTWRDTSFALVLLSGLYLVLSALAAYGLGGYVTGRLTSARYAPDSDEAELRDGAHGLIAWALATILTALIALSATQALSRVTAPGSGNAGPAASVGSESLIAPEIDRLFRSERPPQGDVAATRAEAGRLLLSASSHSGLQPDDRAWLIRLTAARTGLNEADATRRVDQVVARSSETITKARRAGLVIGFMTGAAALLGAVAAWFAAVAGGQHRDGGAVPAWMGHRRPVTTTSRTVLP</sequence>
<evidence type="ECO:0000256" key="1">
    <source>
        <dbReference type="SAM" id="Phobius"/>
    </source>
</evidence>
<feature type="transmembrane region" description="Helical" evidence="1">
    <location>
        <begin position="232"/>
        <end position="255"/>
    </location>
</feature>